<evidence type="ECO:0000256" key="1">
    <source>
        <dbReference type="SAM" id="SignalP"/>
    </source>
</evidence>
<dbReference type="EMBL" id="LDJG01000017">
    <property type="protein sequence ID" value="KRG56397.1"/>
    <property type="molecule type" value="Genomic_DNA"/>
</dbReference>
<sequence length="212" mass="21655">MSAPLLRGSALACIALVLVACKPTDPGVAPATPAPPAASAPASDAAPRAAAGDAAAQLAAVGELRIGAPFGKAPGDAAFKSAGMREVMEGDCEYYDRGTLPEGMSMMVIADRIARFDVDGEGDPGVRVDARPAAAPPIPFGLWVGMDAAEAKKRLPAGVVVSPHAYVSPDGDYLTWTDKRANLALRLETLGGVVTSIYWGQPDAVELIEGCA</sequence>
<dbReference type="PROSITE" id="PS51257">
    <property type="entry name" value="PROKAR_LIPOPROTEIN"/>
    <property type="match status" value="1"/>
</dbReference>
<keyword evidence="1" id="KW-0732">Signal</keyword>
<evidence type="ECO:0000313" key="3">
    <source>
        <dbReference type="Proteomes" id="UP000050902"/>
    </source>
</evidence>
<feature type="chain" id="PRO_5047208887" description="Lectin" evidence="1">
    <location>
        <begin position="21"/>
        <end position="212"/>
    </location>
</feature>
<dbReference type="Proteomes" id="UP000050902">
    <property type="component" value="Unassembled WGS sequence"/>
</dbReference>
<comment type="caution">
    <text evidence="2">The sequence shown here is derived from an EMBL/GenBank/DDBJ whole genome shotgun (WGS) entry which is preliminary data.</text>
</comment>
<proteinExistence type="predicted"/>
<dbReference type="RefSeq" id="WP_055769799.1">
    <property type="nucleotide sequence ID" value="NZ_LDJG01000017.1"/>
</dbReference>
<protein>
    <recommendedName>
        <fullName evidence="4">Lectin</fullName>
    </recommendedName>
</protein>
<organism evidence="2 3">
    <name type="scientific">Stenotrophomonas nitritireducens</name>
    <dbReference type="NCBI Taxonomy" id="83617"/>
    <lineage>
        <taxon>Bacteria</taxon>
        <taxon>Pseudomonadati</taxon>
        <taxon>Pseudomonadota</taxon>
        <taxon>Gammaproteobacteria</taxon>
        <taxon>Lysobacterales</taxon>
        <taxon>Lysobacteraceae</taxon>
        <taxon>Stenotrophomonas</taxon>
    </lineage>
</organism>
<keyword evidence="3" id="KW-1185">Reference proteome</keyword>
<evidence type="ECO:0000313" key="2">
    <source>
        <dbReference type="EMBL" id="KRG56397.1"/>
    </source>
</evidence>
<accession>A0ABR5NIC9</accession>
<feature type="signal peptide" evidence="1">
    <location>
        <begin position="1"/>
        <end position="20"/>
    </location>
</feature>
<reference evidence="2 3" key="1">
    <citation type="submission" date="2015-05" db="EMBL/GenBank/DDBJ databases">
        <title>Genome sequencing and analysis of members of genus Stenotrophomonas.</title>
        <authorList>
            <person name="Patil P.P."/>
            <person name="Midha S."/>
            <person name="Patil P.B."/>
        </authorList>
    </citation>
    <scope>NUCLEOTIDE SEQUENCE [LARGE SCALE GENOMIC DNA]</scope>
    <source>
        <strain evidence="2 3">DSM 12575</strain>
    </source>
</reference>
<name>A0ABR5NIC9_9GAMM</name>
<evidence type="ECO:0008006" key="4">
    <source>
        <dbReference type="Google" id="ProtNLM"/>
    </source>
</evidence>
<gene>
    <name evidence="2" type="ORF">ABB22_11390</name>
</gene>